<keyword evidence="3" id="KW-0489">Methyltransferase</keyword>
<dbReference type="Pfam" id="PF05050">
    <property type="entry name" value="Methyltransf_21"/>
    <property type="match status" value="1"/>
</dbReference>
<protein>
    <submittedName>
        <fullName evidence="3">FkbM family methyltransferase</fullName>
    </submittedName>
</protein>
<dbReference type="EMBL" id="CP073720">
    <property type="protein sequence ID" value="UWP81506.1"/>
    <property type="molecule type" value="Genomic_DNA"/>
</dbReference>
<dbReference type="InterPro" id="IPR029044">
    <property type="entry name" value="Nucleotide-diphossugar_trans"/>
</dbReference>
<reference evidence="3" key="1">
    <citation type="submission" date="2021-04" db="EMBL/GenBank/DDBJ databases">
        <authorList>
            <person name="Hartkoorn R.C."/>
            <person name="Beaudoing E."/>
            <person name="Hot D."/>
        </authorList>
    </citation>
    <scope>NUCLEOTIDE SEQUENCE</scope>
    <source>
        <strain evidence="3">NRRL B-16292</strain>
    </source>
</reference>
<dbReference type="InterPro" id="IPR007577">
    <property type="entry name" value="GlycoTrfase_DXD_sugar-bd_CS"/>
</dbReference>
<evidence type="ECO:0000256" key="1">
    <source>
        <dbReference type="ARBA" id="ARBA00022679"/>
    </source>
</evidence>
<reference evidence="3" key="2">
    <citation type="submission" date="2022-09" db="EMBL/GenBank/DDBJ databases">
        <title>Biosynthetic gene clusters of Dactylosporangioum fulvum.</title>
        <authorList>
            <person name="Caradec T."/>
        </authorList>
    </citation>
    <scope>NUCLEOTIDE SEQUENCE</scope>
    <source>
        <strain evidence="3">NRRL B-16292</strain>
    </source>
</reference>
<keyword evidence="4" id="KW-1185">Reference proteome</keyword>
<dbReference type="PANTHER" id="PTHR32385">
    <property type="entry name" value="MANNOSYL PHOSPHORYLINOSITOL CERAMIDE SYNTHASE"/>
    <property type="match status" value="1"/>
</dbReference>
<dbReference type="PANTHER" id="PTHR32385:SF15">
    <property type="entry name" value="INOSITOL PHOSPHOCERAMIDE MANNOSYLTRANSFERASE 1"/>
    <property type="match status" value="1"/>
</dbReference>
<dbReference type="Gene3D" id="3.90.550.20">
    <property type="match status" value="1"/>
</dbReference>
<evidence type="ECO:0000313" key="3">
    <source>
        <dbReference type="EMBL" id="UWP81506.1"/>
    </source>
</evidence>
<name>A0ABY5W0D1_9ACTN</name>
<dbReference type="InterPro" id="IPR029063">
    <property type="entry name" value="SAM-dependent_MTases_sf"/>
</dbReference>
<dbReference type="InterPro" id="IPR006342">
    <property type="entry name" value="FkbM_mtfrase"/>
</dbReference>
<accession>A0ABY5W0D1</accession>
<evidence type="ECO:0000259" key="2">
    <source>
        <dbReference type="Pfam" id="PF05050"/>
    </source>
</evidence>
<feature type="domain" description="Methyltransferase FkbM" evidence="2">
    <location>
        <begin position="405"/>
        <end position="564"/>
    </location>
</feature>
<dbReference type="SUPFAM" id="SSF53335">
    <property type="entry name" value="S-adenosyl-L-methionine-dependent methyltransferases"/>
    <property type="match status" value="1"/>
</dbReference>
<gene>
    <name evidence="3" type="ORF">Dfulv_41375</name>
</gene>
<sequence>MTAVLQQLRIPRVFHRIWFGGPIPAREQAFGETWARHHPDWALRLWREEDVPPLVNQAAFDAATTMAQKADIFRYELLLAHGGVYLDTDFECFRNIEPLLGGVDAFCAREDGFRASIGLLGCEPGHPFFAAVVAALADSMAWLPGRPPNEQTGPELLTRTLIEQDALGHPVPSVFGPELFYPYHWTEPHRAGEEFPDAYAAHHWAKSWHVEKPKAEEVVPLSRTVERILVTVDPDLVEPGVAVLSGALDAASAVPGAELALVVKGVPEVTEAVGDAVAGVMQQLADGRDLPDIVVYGEPEGSSLPAKVRVELSADPAENARSLQALGRPAAQVPAPSAPPPPPSTHTAVYVGGGRVLVRTVWGDKLYCDGADMSLTPDLVLNGVFDPALCGFVRSWLRPGDTAFDVGANIGALTVFMARTVGRRGRVVAYEASPRQAALLRDNVAVNYYNDWVEVREQAAWSRAETLTFHLSERFQGNGSLLRHDDWYAGHFRVDRHDEVAVDAVPLDPVLLEHRPRLVKIDVEGAEADVLAGMAGWLAGAQDVAIAVEVVRNRMGERWPAFAEQLAGLVADGWRLAVIQQDGSPAPVDLSLVLEVGWFDNVALLR</sequence>
<evidence type="ECO:0000313" key="4">
    <source>
        <dbReference type="Proteomes" id="UP001059617"/>
    </source>
</evidence>
<dbReference type="SUPFAM" id="SSF53448">
    <property type="entry name" value="Nucleotide-diphospho-sugar transferases"/>
    <property type="match status" value="1"/>
</dbReference>
<dbReference type="Pfam" id="PF04488">
    <property type="entry name" value="Gly_transf_sug"/>
    <property type="match status" value="1"/>
</dbReference>
<dbReference type="InterPro" id="IPR051706">
    <property type="entry name" value="Glycosyltransferase_domain"/>
</dbReference>
<keyword evidence="1" id="KW-0808">Transferase</keyword>
<dbReference type="GO" id="GO:0032259">
    <property type="term" value="P:methylation"/>
    <property type="evidence" value="ECO:0007669"/>
    <property type="project" value="UniProtKB-KW"/>
</dbReference>
<organism evidence="3 4">
    <name type="scientific">Dactylosporangium fulvum</name>
    <dbReference type="NCBI Taxonomy" id="53359"/>
    <lineage>
        <taxon>Bacteria</taxon>
        <taxon>Bacillati</taxon>
        <taxon>Actinomycetota</taxon>
        <taxon>Actinomycetes</taxon>
        <taxon>Micromonosporales</taxon>
        <taxon>Micromonosporaceae</taxon>
        <taxon>Dactylosporangium</taxon>
    </lineage>
</organism>
<dbReference type="NCBIfam" id="TIGR01444">
    <property type="entry name" value="fkbM_fam"/>
    <property type="match status" value="1"/>
</dbReference>
<dbReference type="GO" id="GO:0008168">
    <property type="term" value="F:methyltransferase activity"/>
    <property type="evidence" value="ECO:0007669"/>
    <property type="project" value="UniProtKB-KW"/>
</dbReference>
<dbReference type="Gene3D" id="3.40.50.150">
    <property type="entry name" value="Vaccinia Virus protein VP39"/>
    <property type="match status" value="1"/>
</dbReference>
<proteinExistence type="predicted"/>
<dbReference type="Proteomes" id="UP001059617">
    <property type="component" value="Chromosome"/>
</dbReference>
<dbReference type="RefSeq" id="WP_259859271.1">
    <property type="nucleotide sequence ID" value="NZ_BAAAST010000002.1"/>
</dbReference>